<keyword evidence="7" id="KW-1185">Reference proteome</keyword>
<dbReference type="Proteomes" id="UP000240527">
    <property type="component" value="Chromosome"/>
</dbReference>
<feature type="chain" id="PRO_5046336324" evidence="4">
    <location>
        <begin position="33"/>
        <end position="322"/>
    </location>
</feature>
<dbReference type="PANTHER" id="PTHR43798:SF33">
    <property type="entry name" value="HYDROLASE, PUTATIVE (AFU_ORTHOLOGUE AFUA_2G14860)-RELATED"/>
    <property type="match status" value="1"/>
</dbReference>
<dbReference type="PANTHER" id="PTHR43798">
    <property type="entry name" value="MONOACYLGLYCEROL LIPASE"/>
    <property type="match status" value="1"/>
</dbReference>
<dbReference type="InterPro" id="IPR000073">
    <property type="entry name" value="AB_hydrolase_1"/>
</dbReference>
<name>A0ABM6TCN9_9CAUL</name>
<comment type="similarity">
    <text evidence="1 3">Belongs to the peptidase S33 family.</text>
</comment>
<dbReference type="Gene3D" id="3.40.50.1820">
    <property type="entry name" value="alpha/beta hydrolase"/>
    <property type="match status" value="1"/>
</dbReference>
<proteinExistence type="inferred from homology"/>
<reference evidence="6 7" key="1">
    <citation type="journal article" date="2015" name="Biotechnol. Bioeng.">
        <title>Genome sequence and phenotypic characterization of Caulobacter segnis.</title>
        <authorList>
            <person name="Patel S."/>
            <person name="Fletcher B."/>
            <person name="Scott D.C."/>
            <person name="Ely B."/>
        </authorList>
    </citation>
    <scope>NUCLEOTIDE SEQUENCE [LARGE SCALE GENOMIC DNA]</scope>
    <source>
        <strain evidence="6 7">TK0059</strain>
    </source>
</reference>
<dbReference type="PRINTS" id="PR00793">
    <property type="entry name" value="PROAMNOPTASE"/>
</dbReference>
<dbReference type="SUPFAM" id="SSF53474">
    <property type="entry name" value="alpha/beta-Hydrolases"/>
    <property type="match status" value="1"/>
</dbReference>
<feature type="domain" description="AB hydrolase-1" evidence="5">
    <location>
        <begin position="59"/>
        <end position="182"/>
    </location>
</feature>
<dbReference type="PROSITE" id="PS51318">
    <property type="entry name" value="TAT"/>
    <property type="match status" value="1"/>
</dbReference>
<dbReference type="Pfam" id="PF00561">
    <property type="entry name" value="Abhydrolase_1"/>
    <property type="match status" value="1"/>
</dbReference>
<dbReference type="RefSeq" id="WP_013077644.1">
    <property type="nucleotide sequence ID" value="NZ_CP027850.1"/>
</dbReference>
<feature type="signal peptide" evidence="4">
    <location>
        <begin position="1"/>
        <end position="32"/>
    </location>
</feature>
<evidence type="ECO:0000256" key="2">
    <source>
        <dbReference type="ARBA" id="ARBA00022801"/>
    </source>
</evidence>
<evidence type="ECO:0000313" key="7">
    <source>
        <dbReference type="Proteomes" id="UP000240527"/>
    </source>
</evidence>
<evidence type="ECO:0000256" key="3">
    <source>
        <dbReference type="PIRNR" id="PIRNR005539"/>
    </source>
</evidence>
<dbReference type="PIRSF" id="PIRSF005539">
    <property type="entry name" value="Pept_S33_TRI_F1"/>
    <property type="match status" value="1"/>
</dbReference>
<dbReference type="InterPro" id="IPR050266">
    <property type="entry name" value="AB_hydrolase_sf"/>
</dbReference>
<evidence type="ECO:0000256" key="1">
    <source>
        <dbReference type="ARBA" id="ARBA00010088"/>
    </source>
</evidence>
<protein>
    <submittedName>
        <fullName evidence="6">Peptidase</fullName>
    </submittedName>
</protein>
<evidence type="ECO:0000313" key="6">
    <source>
        <dbReference type="EMBL" id="AVQ00806.1"/>
    </source>
</evidence>
<keyword evidence="2 3" id="KW-0378">Hydrolase</keyword>
<gene>
    <name evidence="6" type="ORF">B7G68_02370</name>
</gene>
<dbReference type="InterPro" id="IPR005945">
    <property type="entry name" value="Pro_imino_pep"/>
</dbReference>
<evidence type="ECO:0000259" key="5">
    <source>
        <dbReference type="Pfam" id="PF00561"/>
    </source>
</evidence>
<dbReference type="InterPro" id="IPR002410">
    <property type="entry name" value="Peptidase_S33"/>
</dbReference>
<accession>A0ABM6TCN9</accession>
<organism evidence="6 7">
    <name type="scientific">Caulobacter segnis</name>
    <dbReference type="NCBI Taxonomy" id="88688"/>
    <lineage>
        <taxon>Bacteria</taxon>
        <taxon>Pseudomonadati</taxon>
        <taxon>Pseudomonadota</taxon>
        <taxon>Alphaproteobacteria</taxon>
        <taxon>Caulobacterales</taxon>
        <taxon>Caulobacteraceae</taxon>
        <taxon>Caulobacter</taxon>
    </lineage>
</organism>
<sequence>MNNRRWTRRRALQAATGAVGALVATGAGGALAAAPRAEGYARVPGGKIYWRKFGSGRKPPLLTLHGGPGSSHQYLLPLRSLADDRPVIFYDQLGCGRSEAPEDDDVYSIQRSVDEVDAVRAALGLDRVVLLGHSWGALLAVEYLCQGRGAGVDRLILSGAMASIPQVVAGFERLFATMPDGWGEKIHALEKAGKTGAPEYAALVQEFYDTFVLRVPPSPEVLATLESLSKSPAYRVLNGPNEFTIIGKIRDWDRRAELKTITQRTLITTGEFDEITLDCHETLRDGIAGETRMAVMAGCSHLTMNEQPALYNALLRGFLNEA</sequence>
<evidence type="ECO:0000256" key="4">
    <source>
        <dbReference type="SAM" id="SignalP"/>
    </source>
</evidence>
<dbReference type="EMBL" id="CP027850">
    <property type="protein sequence ID" value="AVQ00806.1"/>
    <property type="molecule type" value="Genomic_DNA"/>
</dbReference>
<dbReference type="InterPro" id="IPR029058">
    <property type="entry name" value="AB_hydrolase_fold"/>
</dbReference>
<dbReference type="InterPro" id="IPR006311">
    <property type="entry name" value="TAT_signal"/>
</dbReference>
<dbReference type="NCBIfam" id="TIGR01250">
    <property type="entry name" value="pro_imino_pep_2"/>
    <property type="match status" value="1"/>
</dbReference>
<keyword evidence="4" id="KW-0732">Signal</keyword>